<name>A0A8T2NF13_9TELE</name>
<reference evidence="2" key="1">
    <citation type="thesis" date="2021" institute="BYU ScholarsArchive" country="Provo, UT, USA">
        <title>Applications of and Algorithms for Genome Assembly and Genomic Analyses with an Emphasis on Marine Teleosts.</title>
        <authorList>
            <person name="Pickett B.D."/>
        </authorList>
    </citation>
    <scope>NUCLEOTIDE SEQUENCE</scope>
    <source>
        <strain evidence="2">HI-2016</strain>
    </source>
</reference>
<evidence type="ECO:0000256" key="1">
    <source>
        <dbReference type="SAM" id="MobiDB-lite"/>
    </source>
</evidence>
<evidence type="ECO:0000313" key="3">
    <source>
        <dbReference type="Proteomes" id="UP000824540"/>
    </source>
</evidence>
<feature type="region of interest" description="Disordered" evidence="1">
    <location>
        <begin position="45"/>
        <end position="64"/>
    </location>
</feature>
<comment type="caution">
    <text evidence="2">The sequence shown here is derived from an EMBL/GenBank/DDBJ whole genome shotgun (WGS) entry which is preliminary data.</text>
</comment>
<organism evidence="2 3">
    <name type="scientific">Albula glossodonta</name>
    <name type="common">roundjaw bonefish</name>
    <dbReference type="NCBI Taxonomy" id="121402"/>
    <lineage>
        <taxon>Eukaryota</taxon>
        <taxon>Metazoa</taxon>
        <taxon>Chordata</taxon>
        <taxon>Craniata</taxon>
        <taxon>Vertebrata</taxon>
        <taxon>Euteleostomi</taxon>
        <taxon>Actinopterygii</taxon>
        <taxon>Neopterygii</taxon>
        <taxon>Teleostei</taxon>
        <taxon>Albuliformes</taxon>
        <taxon>Albulidae</taxon>
        <taxon>Albula</taxon>
    </lineage>
</organism>
<dbReference type="AlphaFoldDB" id="A0A8T2NF13"/>
<feature type="region of interest" description="Disordered" evidence="1">
    <location>
        <begin position="88"/>
        <end position="135"/>
    </location>
</feature>
<protein>
    <submittedName>
        <fullName evidence="2">Uncharacterized protein</fullName>
    </submittedName>
</protein>
<dbReference type="Proteomes" id="UP000824540">
    <property type="component" value="Unassembled WGS sequence"/>
</dbReference>
<evidence type="ECO:0000313" key="2">
    <source>
        <dbReference type="EMBL" id="KAG9339113.1"/>
    </source>
</evidence>
<keyword evidence="3" id="KW-1185">Reference proteome</keyword>
<gene>
    <name evidence="2" type="ORF">JZ751_024144</name>
</gene>
<accession>A0A8T2NF13</accession>
<sequence>MEQQLDASQPPPFALQPWNQTSWVPLGSAPLAPRGSVECITYRRRGQVETGGEADLSSPGPPWRITERFSRVTYRTFAGTTVRSRIRACRRTASAETGDRRREPTLATRENNKGNKTSSDIRSTGSSAHTHQQIR</sequence>
<dbReference type="EMBL" id="JAFBMS010000058">
    <property type="protein sequence ID" value="KAG9339113.1"/>
    <property type="molecule type" value="Genomic_DNA"/>
</dbReference>
<feature type="compositionally biased region" description="Polar residues" evidence="1">
    <location>
        <begin position="114"/>
        <end position="135"/>
    </location>
</feature>
<proteinExistence type="predicted"/>